<accession>A0A840D123</accession>
<gene>
    <name evidence="1" type="ORF">GGR06_003612</name>
</gene>
<keyword evidence="2" id="KW-1185">Reference proteome</keyword>
<name>A0A840D123_9BACE</name>
<organism evidence="1 2">
    <name type="scientific">Bacteroides reticulotermitis</name>
    <dbReference type="NCBI Taxonomy" id="1133319"/>
    <lineage>
        <taxon>Bacteria</taxon>
        <taxon>Pseudomonadati</taxon>
        <taxon>Bacteroidota</taxon>
        <taxon>Bacteroidia</taxon>
        <taxon>Bacteroidales</taxon>
        <taxon>Bacteroidaceae</taxon>
        <taxon>Bacteroides</taxon>
    </lineage>
</organism>
<dbReference type="EMBL" id="JACIER010000018">
    <property type="protein sequence ID" value="MBB4045790.1"/>
    <property type="molecule type" value="Genomic_DNA"/>
</dbReference>
<dbReference type="RefSeq" id="WP_052517208.1">
    <property type="nucleotide sequence ID" value="NZ_JACIER010000018.1"/>
</dbReference>
<protein>
    <submittedName>
        <fullName evidence="1">Uncharacterized protein</fullName>
    </submittedName>
</protein>
<reference evidence="1" key="1">
    <citation type="submission" date="2020-08" db="EMBL/GenBank/DDBJ databases">
        <title>Genomic Encyclopedia of Type Strains, Phase IV (KMG-IV): sequencing the most valuable type-strain genomes for metagenomic binning, comparative biology and taxonomic classification.</title>
        <authorList>
            <person name="Goeker M."/>
        </authorList>
    </citation>
    <scope>NUCLEOTIDE SEQUENCE [LARGE SCALE GENOMIC DNA]</scope>
    <source>
        <strain evidence="1">DSM 105720</strain>
    </source>
</reference>
<dbReference type="Proteomes" id="UP000560658">
    <property type="component" value="Unassembled WGS sequence"/>
</dbReference>
<proteinExistence type="predicted"/>
<comment type="caution">
    <text evidence="1">The sequence shown here is derived from an EMBL/GenBank/DDBJ whole genome shotgun (WGS) entry which is preliminary data.</text>
</comment>
<dbReference type="AlphaFoldDB" id="A0A840D123"/>
<evidence type="ECO:0000313" key="1">
    <source>
        <dbReference type="EMBL" id="MBB4045790.1"/>
    </source>
</evidence>
<sequence length="148" mass="16936">MINCSFIPDDCDFDASLVDSMPAITCAGQNRVAKVAKEIISKEYCSTENQYYYGLKFHALAFRRKRRIPFPESITCTPADDYNLTIFKQNWGNTIANRKRTQNIQMLIPVKAIKGQPEQEKQMNKVYNVLFSTAVFKVRQPIENSSIG</sequence>
<evidence type="ECO:0000313" key="2">
    <source>
        <dbReference type="Proteomes" id="UP000560658"/>
    </source>
</evidence>